<proteinExistence type="predicted"/>
<evidence type="ECO:0000313" key="2">
    <source>
        <dbReference type="Proteomes" id="UP001230908"/>
    </source>
</evidence>
<dbReference type="Proteomes" id="UP001230908">
    <property type="component" value="Unassembled WGS sequence"/>
</dbReference>
<organism evidence="1 2">
    <name type="scientific">Phytohabitans maris</name>
    <dbReference type="NCBI Taxonomy" id="3071409"/>
    <lineage>
        <taxon>Bacteria</taxon>
        <taxon>Bacillati</taxon>
        <taxon>Actinomycetota</taxon>
        <taxon>Actinomycetes</taxon>
        <taxon>Micromonosporales</taxon>
        <taxon>Micromonosporaceae</taxon>
    </lineage>
</organism>
<evidence type="ECO:0008006" key="3">
    <source>
        <dbReference type="Google" id="ProtNLM"/>
    </source>
</evidence>
<keyword evidence="2" id="KW-1185">Reference proteome</keyword>
<sequence>MASHEVDIVARHVPAGEEVLLAFSAYTRMGLGRRVVGVTTRQLVVVKSGYMSLSDKGLLWAAPLTEIALNDTYTRWHTNGVYTGNAYVTIQRSDGSTTTLNPRSSFWGGRGSADDNIAALYSAIPSRY</sequence>
<comment type="caution">
    <text evidence="1">The sequence shown here is derived from an EMBL/GenBank/DDBJ whole genome shotgun (WGS) entry which is preliminary data.</text>
</comment>
<name>A0ABU0ZE00_9ACTN</name>
<gene>
    <name evidence="1" type="ORF">RB614_09010</name>
</gene>
<accession>A0ABU0ZE00</accession>
<dbReference type="EMBL" id="JAVHUY010000007">
    <property type="protein sequence ID" value="MDQ7904659.1"/>
    <property type="molecule type" value="Genomic_DNA"/>
</dbReference>
<dbReference type="RefSeq" id="WP_308711930.1">
    <property type="nucleotide sequence ID" value="NZ_JAVHUY010000007.1"/>
</dbReference>
<reference evidence="1 2" key="1">
    <citation type="submission" date="2023-08" db="EMBL/GenBank/DDBJ databases">
        <title>Phytohabitans sansha sp. nov., isolated from marine sediment.</title>
        <authorList>
            <person name="Zhao Y."/>
            <person name="Yi K."/>
        </authorList>
    </citation>
    <scope>NUCLEOTIDE SEQUENCE [LARGE SCALE GENOMIC DNA]</scope>
    <source>
        <strain evidence="1 2">ZYX-F-186</strain>
    </source>
</reference>
<evidence type="ECO:0000313" key="1">
    <source>
        <dbReference type="EMBL" id="MDQ7904659.1"/>
    </source>
</evidence>
<protein>
    <recommendedName>
        <fullName evidence="3">YokE-like PH domain-containing protein</fullName>
    </recommendedName>
</protein>